<feature type="non-terminal residue" evidence="1">
    <location>
        <position position="1"/>
    </location>
</feature>
<name>A0A0G4NK00_VERLO</name>
<accession>A0A0G4NK00</accession>
<dbReference type="Proteomes" id="UP000045706">
    <property type="component" value="Unassembled WGS sequence"/>
</dbReference>
<protein>
    <submittedName>
        <fullName evidence="1">Uncharacterized protein</fullName>
    </submittedName>
</protein>
<dbReference type="AlphaFoldDB" id="A0A0G4NK00"/>
<reference evidence="2" key="1">
    <citation type="submission" date="2015-05" db="EMBL/GenBank/DDBJ databases">
        <authorList>
            <person name="Fogelqvist Johan"/>
        </authorList>
    </citation>
    <scope>NUCLEOTIDE SEQUENCE [LARGE SCALE GENOMIC DNA]</scope>
</reference>
<organism evidence="1 2">
    <name type="scientific">Verticillium longisporum</name>
    <name type="common">Verticillium dahliae var. longisporum</name>
    <dbReference type="NCBI Taxonomy" id="100787"/>
    <lineage>
        <taxon>Eukaryota</taxon>
        <taxon>Fungi</taxon>
        <taxon>Dikarya</taxon>
        <taxon>Ascomycota</taxon>
        <taxon>Pezizomycotina</taxon>
        <taxon>Sordariomycetes</taxon>
        <taxon>Hypocreomycetidae</taxon>
        <taxon>Glomerellales</taxon>
        <taxon>Plectosphaerellaceae</taxon>
        <taxon>Verticillium</taxon>
    </lineage>
</organism>
<evidence type="ECO:0000313" key="2">
    <source>
        <dbReference type="Proteomes" id="UP000045706"/>
    </source>
</evidence>
<proteinExistence type="predicted"/>
<evidence type="ECO:0000313" key="1">
    <source>
        <dbReference type="EMBL" id="CRK46765.1"/>
    </source>
</evidence>
<gene>
    <name evidence="1" type="ORF">BN1723_020138</name>
</gene>
<sequence length="44" mass="5287">RHQRLLGRAGRGEHWSRWRRSLHLGVGARPRWQAQDGACYRHRV</sequence>
<dbReference type="EMBL" id="CVQI01036031">
    <property type="protein sequence ID" value="CRK46765.1"/>
    <property type="molecule type" value="Genomic_DNA"/>
</dbReference>